<protein>
    <submittedName>
        <fullName evidence="2">Mucin-desulfating sulfatase</fullName>
    </submittedName>
</protein>
<dbReference type="InterPro" id="IPR050249">
    <property type="entry name" value="Pseudomonas-type_ThrB"/>
</dbReference>
<dbReference type="PANTHER" id="PTHR21064">
    <property type="entry name" value="AMINOGLYCOSIDE PHOSPHOTRANSFERASE DOMAIN-CONTAINING PROTEIN-RELATED"/>
    <property type="match status" value="1"/>
</dbReference>
<dbReference type="InterPro" id="IPR002575">
    <property type="entry name" value="Aminoglycoside_PTrfase"/>
</dbReference>
<dbReference type="InterPro" id="IPR011009">
    <property type="entry name" value="Kinase-like_dom_sf"/>
</dbReference>
<dbReference type="Pfam" id="PF01636">
    <property type="entry name" value="APH"/>
    <property type="match status" value="1"/>
</dbReference>
<accession>L1N1L7</accession>
<organism evidence="2 3">
    <name type="scientific">Hoylesella saccharolytica F0055</name>
    <dbReference type="NCBI Taxonomy" id="1127699"/>
    <lineage>
        <taxon>Bacteria</taxon>
        <taxon>Pseudomonadati</taxon>
        <taxon>Bacteroidota</taxon>
        <taxon>Bacteroidia</taxon>
        <taxon>Bacteroidales</taxon>
        <taxon>Prevotellaceae</taxon>
        <taxon>Hoylesella</taxon>
    </lineage>
</organism>
<dbReference type="EMBL" id="AMEP01000144">
    <property type="protein sequence ID" value="EKX97116.1"/>
    <property type="molecule type" value="Genomic_DNA"/>
</dbReference>
<comment type="caution">
    <text evidence="2">The sequence shown here is derived from an EMBL/GenBank/DDBJ whole genome shotgun (WGS) entry which is preliminary data.</text>
</comment>
<gene>
    <name evidence="2" type="ORF">HMPREF9151_02284</name>
</gene>
<dbReference type="Proteomes" id="UP000010433">
    <property type="component" value="Unassembled WGS sequence"/>
</dbReference>
<dbReference type="AlphaFoldDB" id="L1N1L7"/>
<dbReference type="RefSeq" id="WP_009161142.1">
    <property type="nucleotide sequence ID" value="NZ_KB290960.1"/>
</dbReference>
<dbReference type="Gene3D" id="3.90.1200.10">
    <property type="match status" value="1"/>
</dbReference>
<evidence type="ECO:0000313" key="3">
    <source>
        <dbReference type="Proteomes" id="UP000010433"/>
    </source>
</evidence>
<proteinExistence type="predicted"/>
<dbReference type="PATRIC" id="fig|1127699.3.peg.2088"/>
<name>L1N1L7_9BACT</name>
<dbReference type="Gene3D" id="3.30.200.20">
    <property type="entry name" value="Phosphorylase Kinase, domain 1"/>
    <property type="match status" value="1"/>
</dbReference>
<reference evidence="2 3" key="1">
    <citation type="submission" date="2012-05" db="EMBL/GenBank/DDBJ databases">
        <authorList>
            <person name="Weinstock G."/>
            <person name="Sodergren E."/>
            <person name="Lobos E.A."/>
            <person name="Fulton L."/>
            <person name="Fulton R."/>
            <person name="Courtney L."/>
            <person name="Fronick C."/>
            <person name="O'Laughlin M."/>
            <person name="Godfrey J."/>
            <person name="Wilson R.M."/>
            <person name="Miner T."/>
            <person name="Farmer C."/>
            <person name="Delehaunty K."/>
            <person name="Cordes M."/>
            <person name="Minx P."/>
            <person name="Tomlinson C."/>
            <person name="Chen J."/>
            <person name="Wollam A."/>
            <person name="Pepin K.H."/>
            <person name="Bhonagiri V."/>
            <person name="Zhang X."/>
            <person name="Suruliraj S."/>
            <person name="Warren W."/>
            <person name="Mitreva M."/>
            <person name="Mardis E.R."/>
            <person name="Wilson R.K."/>
        </authorList>
    </citation>
    <scope>NUCLEOTIDE SEQUENCE [LARGE SCALE GENOMIC DNA]</scope>
    <source>
        <strain evidence="2 3">F0055</strain>
    </source>
</reference>
<keyword evidence="3" id="KW-1185">Reference proteome</keyword>
<evidence type="ECO:0000259" key="1">
    <source>
        <dbReference type="Pfam" id="PF01636"/>
    </source>
</evidence>
<dbReference type="HOGENOM" id="CLU_037718_0_0_10"/>
<sequence length="373" mass="43339">MEEKNLLQILAHFDIKGKVQSVKPLGNGLINDTYKVETEDKNTPDYVLQRINNAIFTDVELLQNNIKQVTCHIRKKLEEKGENDIERKVLTFIKADTNKTYLQDTDGKYWRVSQFIPDAQTFETVNAEYSYAAGLAFGEFEASLVDLPEQLGETIPNFHNMELRINQLHEAVEKDPVKRLETVKEMVTGIEKHAFEMCKAERLYREGKLPKRICHCDTKVNNMMFDKDGNILCVIDLDTVMPSFIFSDYGDFLRTGANFTSEDDPDMSRVGFNMDIFRAFTKGYLTSASRFLLPIEIENLPYAAALFPFMQCVRFLTDYINGDIYYKIKYKEHNLDRAKNQLHLFNSVCEHYKDMAHFIEDCISQQPKEYEKV</sequence>
<evidence type="ECO:0000313" key="2">
    <source>
        <dbReference type="EMBL" id="EKX97116.1"/>
    </source>
</evidence>
<feature type="domain" description="Aminoglycoside phosphotransferase" evidence="1">
    <location>
        <begin position="22"/>
        <end position="264"/>
    </location>
</feature>
<dbReference type="SUPFAM" id="SSF56112">
    <property type="entry name" value="Protein kinase-like (PK-like)"/>
    <property type="match status" value="1"/>
</dbReference>
<dbReference type="STRING" id="1127699.HMPREF9151_02284"/>
<dbReference type="PANTHER" id="PTHR21064:SF5">
    <property type="entry name" value="SLR1880 PROTEIN"/>
    <property type="match status" value="1"/>
</dbReference>
<dbReference type="OrthoDB" id="526037at2"/>